<protein>
    <recommendedName>
        <fullName evidence="3">Reverse transcriptase domain-containing protein</fullName>
    </recommendedName>
</protein>
<evidence type="ECO:0000313" key="1">
    <source>
        <dbReference type="EMBL" id="RAW39439.1"/>
    </source>
</evidence>
<gene>
    <name evidence="1" type="ORF">PC110_g4321</name>
</gene>
<dbReference type="PANTHER" id="PTHR35046">
    <property type="entry name" value="ZINC KNUCKLE (CCHC-TYPE) FAMILY PROTEIN"/>
    <property type="match status" value="1"/>
</dbReference>
<dbReference type="AlphaFoldDB" id="A0A329SS33"/>
<proteinExistence type="predicted"/>
<dbReference type="STRING" id="29920.A0A329SS33"/>
<reference evidence="1 2" key="1">
    <citation type="submission" date="2018-01" db="EMBL/GenBank/DDBJ databases">
        <title>Draft genome of the strawberry crown rot pathogen Phytophthora cactorum.</title>
        <authorList>
            <person name="Armitage A.D."/>
            <person name="Lysoe E."/>
            <person name="Nellist C.F."/>
            <person name="Harrison R.J."/>
            <person name="Brurberg M.B."/>
        </authorList>
    </citation>
    <scope>NUCLEOTIDE SEQUENCE [LARGE SCALE GENOMIC DNA]</scope>
    <source>
        <strain evidence="1 2">10300</strain>
    </source>
</reference>
<dbReference type="OrthoDB" id="1938712at2759"/>
<organism evidence="1 2">
    <name type="scientific">Phytophthora cactorum</name>
    <dbReference type="NCBI Taxonomy" id="29920"/>
    <lineage>
        <taxon>Eukaryota</taxon>
        <taxon>Sar</taxon>
        <taxon>Stramenopiles</taxon>
        <taxon>Oomycota</taxon>
        <taxon>Peronosporomycetes</taxon>
        <taxon>Peronosporales</taxon>
        <taxon>Peronosporaceae</taxon>
        <taxon>Phytophthora</taxon>
    </lineage>
</organism>
<sequence length="297" mass="33184">MGLPPDRGVRHVIDLVPGTKYCVTRQWSLPKEQCDVIDAFFRAKHEEVLVRESKSPHSTPTLCVGKPNGKWCIVHALNKLNAATIPAQTPNPRKDALQNNMGLLNTPATFNSLVTQLFRSHRAYAQTYFDDIFVHSRAEHGKSDVENHVDHLRAVLECMHTNKLYGNLNNSVCTKYFRPKLYKWVGTYVRTCGTCLRTKTSPHAAALLESLPGSTGCWQSISMSFVFGLPKNKAGNTGIVVFVDRLSERAPLGAVPDTIDDKGTISLVLDRVFRQHGLPEAIGSKPRFTAEFWKPLF</sequence>
<dbReference type="Gene3D" id="3.10.10.10">
    <property type="entry name" value="HIV Type 1 Reverse Transcriptase, subunit A, domain 1"/>
    <property type="match status" value="1"/>
</dbReference>
<accession>A0A329SS33</accession>
<keyword evidence="2" id="KW-1185">Reference proteome</keyword>
<dbReference type="InterPro" id="IPR043502">
    <property type="entry name" value="DNA/RNA_pol_sf"/>
</dbReference>
<dbReference type="SUPFAM" id="SSF56672">
    <property type="entry name" value="DNA/RNA polymerases"/>
    <property type="match status" value="1"/>
</dbReference>
<comment type="caution">
    <text evidence="1">The sequence shown here is derived from an EMBL/GenBank/DDBJ whole genome shotgun (WGS) entry which is preliminary data.</text>
</comment>
<evidence type="ECO:0000313" key="2">
    <source>
        <dbReference type="Proteomes" id="UP000251314"/>
    </source>
</evidence>
<dbReference type="Proteomes" id="UP000251314">
    <property type="component" value="Unassembled WGS sequence"/>
</dbReference>
<dbReference type="EMBL" id="MJFZ01000066">
    <property type="protein sequence ID" value="RAW39439.1"/>
    <property type="molecule type" value="Genomic_DNA"/>
</dbReference>
<name>A0A329SS33_9STRA</name>
<dbReference type="PANTHER" id="PTHR35046:SF18">
    <property type="entry name" value="RNA-DIRECTED DNA POLYMERASE"/>
    <property type="match status" value="1"/>
</dbReference>
<dbReference type="VEuPathDB" id="FungiDB:PC110_g4321"/>
<evidence type="ECO:0008006" key="3">
    <source>
        <dbReference type="Google" id="ProtNLM"/>
    </source>
</evidence>